<proteinExistence type="predicted"/>
<dbReference type="Proteomes" id="UP000230423">
    <property type="component" value="Unassembled WGS sequence"/>
</dbReference>
<evidence type="ECO:0000313" key="1">
    <source>
        <dbReference type="EMBL" id="PIO63489.1"/>
    </source>
</evidence>
<evidence type="ECO:0000313" key="2">
    <source>
        <dbReference type="Proteomes" id="UP000230423"/>
    </source>
</evidence>
<protein>
    <recommendedName>
        <fullName evidence="3">PAZ domain-containing protein</fullName>
    </recommendedName>
</protein>
<sequence>MKIERRIKGKGVPSDQAEGSVLTNFYELGLPTNPYWPAVKLVVRKKLLLFPMEVLQVEPNQRVPVEKQQAARCVGFMPTLFNVKAI</sequence>
<keyword evidence="2" id="KW-1185">Reference proteome</keyword>
<evidence type="ECO:0008006" key="3">
    <source>
        <dbReference type="Google" id="ProtNLM"/>
    </source>
</evidence>
<dbReference type="AlphaFoldDB" id="A0A2G9TZM5"/>
<organism evidence="1 2">
    <name type="scientific">Teladorsagia circumcincta</name>
    <name type="common">Brown stomach worm</name>
    <name type="synonym">Ostertagia circumcincta</name>
    <dbReference type="NCBI Taxonomy" id="45464"/>
    <lineage>
        <taxon>Eukaryota</taxon>
        <taxon>Metazoa</taxon>
        <taxon>Ecdysozoa</taxon>
        <taxon>Nematoda</taxon>
        <taxon>Chromadorea</taxon>
        <taxon>Rhabditida</taxon>
        <taxon>Rhabditina</taxon>
        <taxon>Rhabditomorpha</taxon>
        <taxon>Strongyloidea</taxon>
        <taxon>Trichostrongylidae</taxon>
        <taxon>Teladorsagia</taxon>
    </lineage>
</organism>
<dbReference type="EMBL" id="KZ350838">
    <property type="protein sequence ID" value="PIO63489.1"/>
    <property type="molecule type" value="Genomic_DNA"/>
</dbReference>
<name>A0A2G9TZM5_TELCI</name>
<gene>
    <name evidence="1" type="ORF">TELCIR_14910</name>
</gene>
<reference evidence="1 2" key="1">
    <citation type="submission" date="2015-09" db="EMBL/GenBank/DDBJ databases">
        <title>Draft genome of the parasitic nematode Teladorsagia circumcincta isolate WARC Sus (inbred).</title>
        <authorList>
            <person name="Mitreva M."/>
        </authorList>
    </citation>
    <scope>NUCLEOTIDE SEQUENCE [LARGE SCALE GENOMIC DNA]</scope>
    <source>
        <strain evidence="1 2">S</strain>
    </source>
</reference>
<accession>A0A2G9TZM5</accession>